<evidence type="ECO:0000313" key="1">
    <source>
        <dbReference type="EMBL" id="KAL0128709.1"/>
    </source>
</evidence>
<dbReference type="AlphaFoldDB" id="A0AAW2GKG1"/>
<proteinExistence type="predicted"/>
<sequence>MSLRLKKIKEGQLPATSCLKRTGQCMYQVFKPSPAGTLPRIAILNCATRSCSRRKQQVKMSPSLLSPLDFLRATFLSNIISESIKVSKNNKKKNKKKKKKRQLLASINIREIVKKFQQRRLRLCVYATHRSLFQKANIICITLFSILLFI</sequence>
<dbReference type="EMBL" id="JADYXP020000003">
    <property type="protein sequence ID" value="KAL0128709.1"/>
    <property type="molecule type" value="Genomic_DNA"/>
</dbReference>
<comment type="caution">
    <text evidence="1">The sequence shown here is derived from an EMBL/GenBank/DDBJ whole genome shotgun (WGS) entry which is preliminary data.</text>
</comment>
<reference evidence="1 2" key="1">
    <citation type="submission" date="2023-03" db="EMBL/GenBank/DDBJ databases">
        <title>High recombination rates correlate with genetic variation in Cardiocondyla obscurior ants.</title>
        <authorList>
            <person name="Errbii M."/>
        </authorList>
    </citation>
    <scope>NUCLEOTIDE SEQUENCE [LARGE SCALE GENOMIC DNA]</scope>
    <source>
        <strain evidence="1">Alpha-2009</strain>
        <tissue evidence="1">Whole body</tissue>
    </source>
</reference>
<name>A0AAW2GKG1_9HYME</name>
<keyword evidence="2" id="KW-1185">Reference proteome</keyword>
<evidence type="ECO:0000313" key="2">
    <source>
        <dbReference type="Proteomes" id="UP001430953"/>
    </source>
</evidence>
<organism evidence="1 2">
    <name type="scientific">Cardiocondyla obscurior</name>
    <dbReference type="NCBI Taxonomy" id="286306"/>
    <lineage>
        <taxon>Eukaryota</taxon>
        <taxon>Metazoa</taxon>
        <taxon>Ecdysozoa</taxon>
        <taxon>Arthropoda</taxon>
        <taxon>Hexapoda</taxon>
        <taxon>Insecta</taxon>
        <taxon>Pterygota</taxon>
        <taxon>Neoptera</taxon>
        <taxon>Endopterygota</taxon>
        <taxon>Hymenoptera</taxon>
        <taxon>Apocrita</taxon>
        <taxon>Aculeata</taxon>
        <taxon>Formicoidea</taxon>
        <taxon>Formicidae</taxon>
        <taxon>Myrmicinae</taxon>
        <taxon>Cardiocondyla</taxon>
    </lineage>
</organism>
<accession>A0AAW2GKG1</accession>
<protein>
    <submittedName>
        <fullName evidence="1">Uncharacterized protein</fullName>
    </submittedName>
</protein>
<dbReference type="Proteomes" id="UP001430953">
    <property type="component" value="Unassembled WGS sequence"/>
</dbReference>
<gene>
    <name evidence="1" type="ORF">PUN28_003818</name>
</gene>